<evidence type="ECO:0000256" key="3">
    <source>
        <dbReference type="ARBA" id="ARBA00022801"/>
    </source>
</evidence>
<dbReference type="MEROPS" id="S49.003"/>
<dbReference type="InterPro" id="IPR029045">
    <property type="entry name" value="ClpP/crotonase-like_dom_sf"/>
</dbReference>
<reference evidence="6" key="1">
    <citation type="submission" date="2006-07" db="EMBL/GenBank/DDBJ databases">
        <title>Complete sequence of Thiomicrospira crunogena XCL-2.</title>
        <authorList>
            <consortium name="US DOE Joint Genome Institute"/>
            <person name="Copeland A."/>
            <person name="Lucas S."/>
            <person name="Lapidus A."/>
            <person name="Barry K."/>
            <person name="Detter J.C."/>
            <person name="Glavina del Rio T."/>
            <person name="Hammon N."/>
            <person name="Israni S."/>
            <person name="Dalin E."/>
            <person name="Tice H."/>
            <person name="Pitluck S."/>
            <person name="Chain P."/>
            <person name="Malfatti S."/>
            <person name="Shin M."/>
            <person name="Vergez L."/>
            <person name="Schmutz J."/>
            <person name="Larimer F."/>
            <person name="Land M."/>
            <person name="Hauser L."/>
            <person name="Kyrpides N."/>
            <person name="Lykidis A."/>
            <person name="Scott K.M."/>
            <person name="Sievert S."/>
            <person name="Kerfeld C."/>
            <person name="Freyermuth S."/>
            <person name="Dobrinski K."/>
            <person name="Boller A."/>
            <person name="Fitzpatrick K."/>
            <person name="Thoma P."/>
            <person name="Moore J."/>
            <person name="Richardson P."/>
        </authorList>
    </citation>
    <scope>NUCLEOTIDE SEQUENCE</scope>
    <source>
        <strain evidence="6">XCL-2</strain>
    </source>
</reference>
<sequence>MQKSKVMTAIAKVFSKSPSTHSLVGEVYKHAIGKPLLVHAEFGANSIRGYLDAPVANDNGDAQDEVIKHENIGVIDISGPMVNRPIRGFCSNGPAAYQDIKEDFDELMADDNIKTIVLRCDSPGGSASGVMDLSDHIFNSRGQKKIIAIVDDMAYSAMYAIASACDEIYVSRTSGIGSIGVVTYHIDQSEFDKKIGVKVEFIYAGDKKVAGNPHEPLSDQARTDMQTEIDRLYDIFVATVARNRNMDEQKVRDTQAGCFYGDTGIAVGLADKLGTFSEVIGNLVSDSGNVDDSADMSAQASDDNEALGEIQANAQAEEFDAVPGDEESTDSEADSEEEAGIAATANNLPQVGASVVGNNTLNAESEPANVAQTESAPEDNKVDAKVKTDAEIRAICAAAGIPEAAGDYISAGTSVDQVRKDLFEASTAGETEIITAAPVAVQQVSQPKAPNANNIYAKRKKGR</sequence>
<comment type="similarity">
    <text evidence="1">Belongs to the peptidase S49 family.</text>
</comment>
<dbReference type="EC" id="3.4.21.69" evidence="6"/>
<dbReference type="HOGENOM" id="CLU_631512_0_0_6"/>
<dbReference type="eggNOG" id="COG0616">
    <property type="taxonomic scope" value="Bacteria"/>
</dbReference>
<dbReference type="SUPFAM" id="SSF52096">
    <property type="entry name" value="ClpP/crotonase"/>
    <property type="match status" value="1"/>
</dbReference>
<dbReference type="PANTHER" id="PTHR33209:SF1">
    <property type="entry name" value="PEPTIDASE S49 DOMAIN-CONTAINING PROTEIN"/>
    <property type="match status" value="1"/>
</dbReference>
<name>Q31HU7_HYDCU</name>
<gene>
    <name evidence="6" type="ordered locus">Tcr_0680</name>
</gene>
<proteinExistence type="inferred from homology"/>
<dbReference type="InterPro" id="IPR033855">
    <property type="entry name" value="Protein_C"/>
</dbReference>
<dbReference type="CDD" id="cd07022">
    <property type="entry name" value="S49_Sppa_36K_type"/>
    <property type="match status" value="1"/>
</dbReference>
<keyword evidence="2" id="KW-0645">Protease</keyword>
<dbReference type="AlphaFoldDB" id="Q31HU7"/>
<evidence type="ECO:0000256" key="4">
    <source>
        <dbReference type="ARBA" id="ARBA00022825"/>
    </source>
</evidence>
<dbReference type="GO" id="GO:0004252">
    <property type="term" value="F:serine-type endopeptidase activity"/>
    <property type="evidence" value="ECO:0007669"/>
    <property type="project" value="UniProtKB-EC"/>
</dbReference>
<dbReference type="GO" id="GO:0006508">
    <property type="term" value="P:proteolysis"/>
    <property type="evidence" value="ECO:0007669"/>
    <property type="project" value="UniProtKB-KW"/>
</dbReference>
<evidence type="ECO:0000259" key="5">
    <source>
        <dbReference type="Pfam" id="PF01343"/>
    </source>
</evidence>
<evidence type="ECO:0000256" key="1">
    <source>
        <dbReference type="ARBA" id="ARBA00008683"/>
    </source>
</evidence>
<feature type="domain" description="Peptidase S49" evidence="5">
    <location>
        <begin position="142"/>
        <end position="283"/>
    </location>
</feature>
<keyword evidence="4" id="KW-0720">Serine protease</keyword>
<evidence type="ECO:0000313" key="6">
    <source>
        <dbReference type="EMBL" id="ABB41276.1"/>
    </source>
</evidence>
<dbReference type="KEGG" id="tcx:Tcr_0680"/>
<dbReference type="EMBL" id="CP000109">
    <property type="protein sequence ID" value="ABB41276.1"/>
    <property type="molecule type" value="Genomic_DNA"/>
</dbReference>
<dbReference type="InterPro" id="IPR002142">
    <property type="entry name" value="Peptidase_S49"/>
</dbReference>
<dbReference type="PANTHER" id="PTHR33209">
    <property type="entry name" value="PROTEASE 4"/>
    <property type="match status" value="1"/>
</dbReference>
<evidence type="ECO:0000256" key="2">
    <source>
        <dbReference type="ARBA" id="ARBA00022670"/>
    </source>
</evidence>
<accession>Q31HU7</accession>
<dbReference type="STRING" id="317025.Tcr_0680"/>
<dbReference type="Gene3D" id="3.90.226.10">
    <property type="entry name" value="2-enoyl-CoA Hydratase, Chain A, domain 1"/>
    <property type="match status" value="1"/>
</dbReference>
<keyword evidence="3 6" id="KW-0378">Hydrolase</keyword>
<protein>
    <submittedName>
        <fullName evidence="6">Protein C. Serine peptidase. MEROPS family S49</fullName>
        <ecNumber evidence="6">3.4.21.69</ecNumber>
    </submittedName>
</protein>
<dbReference type="Pfam" id="PF01343">
    <property type="entry name" value="Peptidase_S49"/>
    <property type="match status" value="1"/>
</dbReference>
<organism evidence="6">
    <name type="scientific">Hydrogenovibrio crunogenus (strain DSM 25203 / XCL-2)</name>
    <name type="common">Thiomicrospira crunogena</name>
    <dbReference type="NCBI Taxonomy" id="317025"/>
    <lineage>
        <taxon>Bacteria</taxon>
        <taxon>Pseudomonadati</taxon>
        <taxon>Pseudomonadota</taxon>
        <taxon>Gammaproteobacteria</taxon>
        <taxon>Thiotrichales</taxon>
        <taxon>Piscirickettsiaceae</taxon>
        <taxon>Hydrogenovibrio</taxon>
    </lineage>
</organism>
<dbReference type="OrthoDB" id="9764363at2"/>